<feature type="transmembrane region" description="Helical" evidence="1">
    <location>
        <begin position="6"/>
        <end position="27"/>
    </location>
</feature>
<reference evidence="2 3" key="1">
    <citation type="submission" date="2017-03" db="EMBL/GenBank/DDBJ databases">
        <authorList>
            <person name="Afonso C.L."/>
            <person name="Miller P.J."/>
            <person name="Scott M.A."/>
            <person name="Spackman E."/>
            <person name="Goraichik I."/>
            <person name="Dimitrov K.M."/>
            <person name="Suarez D.L."/>
            <person name="Swayne D.E."/>
        </authorList>
    </citation>
    <scope>NUCLEOTIDE SEQUENCE [LARGE SCALE GENOMIC DNA]</scope>
    <source>
        <strain evidence="2 3">CECT 7745</strain>
    </source>
</reference>
<proteinExistence type="predicted"/>
<evidence type="ECO:0000313" key="2">
    <source>
        <dbReference type="EMBL" id="SMC10289.1"/>
    </source>
</evidence>
<name>A0A1X7BM00_9RHOB</name>
<evidence type="ECO:0000256" key="1">
    <source>
        <dbReference type="SAM" id="Phobius"/>
    </source>
</evidence>
<keyword evidence="1" id="KW-0812">Transmembrane</keyword>
<gene>
    <name evidence="2" type="ORF">ROA7745_00092</name>
</gene>
<dbReference type="AlphaFoldDB" id="A0A1X7BM00"/>
<sequence>MKYLRILVTVLTVTMILGFIVIVVLFVTKFSDAFSADLPDVITLPDGSVATAFTQGKGWYAVVTDGNKILIYNQKTGDLSQTIAIEH</sequence>
<organism evidence="2 3">
    <name type="scientific">Roseovarius aestuarii</name>
    <dbReference type="NCBI Taxonomy" id="475083"/>
    <lineage>
        <taxon>Bacteria</taxon>
        <taxon>Pseudomonadati</taxon>
        <taxon>Pseudomonadota</taxon>
        <taxon>Alphaproteobacteria</taxon>
        <taxon>Rhodobacterales</taxon>
        <taxon>Roseobacteraceae</taxon>
        <taxon>Roseovarius</taxon>
    </lineage>
</organism>
<keyword evidence="1" id="KW-1133">Transmembrane helix</keyword>
<dbReference type="EMBL" id="FWXB01000001">
    <property type="protein sequence ID" value="SMC10289.1"/>
    <property type="molecule type" value="Genomic_DNA"/>
</dbReference>
<evidence type="ECO:0000313" key="3">
    <source>
        <dbReference type="Proteomes" id="UP000193224"/>
    </source>
</evidence>
<accession>A0A1X7BM00</accession>
<dbReference type="Pfam" id="PF20082">
    <property type="entry name" value="DUF6476"/>
    <property type="match status" value="1"/>
</dbReference>
<keyword evidence="1" id="KW-0472">Membrane</keyword>
<dbReference type="Proteomes" id="UP000193224">
    <property type="component" value="Unassembled WGS sequence"/>
</dbReference>
<keyword evidence="3" id="KW-1185">Reference proteome</keyword>
<dbReference type="InterPro" id="IPR045519">
    <property type="entry name" value="DUF6476"/>
</dbReference>
<protein>
    <submittedName>
        <fullName evidence="2">Uncharacterized protein</fullName>
    </submittedName>
</protein>